<reference evidence="2 3" key="1">
    <citation type="journal article" date="2014" name="BMC Genomics">
        <title>Comparison of environmental and isolate Sulfobacillus genomes reveals diverse carbon, sulfur, nitrogen, and hydrogen metabolisms.</title>
        <authorList>
            <person name="Justice N.B."/>
            <person name="Norman A."/>
            <person name="Brown C.T."/>
            <person name="Singh A."/>
            <person name="Thomas B.C."/>
            <person name="Banfield J.F."/>
        </authorList>
    </citation>
    <scope>NUCLEOTIDE SEQUENCE [LARGE SCALE GENOMIC DNA]</scope>
    <source>
        <strain evidence="2">AMDSBA3</strain>
    </source>
</reference>
<keyword evidence="1" id="KW-0472">Membrane</keyword>
<keyword evidence="1" id="KW-1133">Transmembrane helix</keyword>
<evidence type="ECO:0000313" key="3">
    <source>
        <dbReference type="Proteomes" id="UP000241848"/>
    </source>
</evidence>
<evidence type="ECO:0000256" key="1">
    <source>
        <dbReference type="SAM" id="Phobius"/>
    </source>
</evidence>
<dbReference type="EMBL" id="PXYV01000083">
    <property type="protein sequence ID" value="PSR20136.1"/>
    <property type="molecule type" value="Genomic_DNA"/>
</dbReference>
<proteinExistence type="predicted"/>
<protein>
    <submittedName>
        <fullName evidence="2">Uncharacterized protein</fullName>
    </submittedName>
</protein>
<dbReference type="AlphaFoldDB" id="A0A2T2WD29"/>
<evidence type="ECO:0000313" key="2">
    <source>
        <dbReference type="EMBL" id="PSR20136.1"/>
    </source>
</evidence>
<organism evidence="2 3">
    <name type="scientific">Sulfobacillus acidophilus</name>
    <dbReference type="NCBI Taxonomy" id="53633"/>
    <lineage>
        <taxon>Bacteria</taxon>
        <taxon>Bacillati</taxon>
        <taxon>Bacillota</taxon>
        <taxon>Clostridia</taxon>
        <taxon>Eubacteriales</taxon>
        <taxon>Clostridiales Family XVII. Incertae Sedis</taxon>
        <taxon>Sulfobacillus</taxon>
    </lineage>
</organism>
<comment type="caution">
    <text evidence="2">The sequence shown here is derived from an EMBL/GenBank/DDBJ whole genome shotgun (WGS) entry which is preliminary data.</text>
</comment>
<sequence>MLRPVTTAATAALMVLALTVLTQGFRDLPLDERPEWLVVQMVLWPVLILGMVEGVRLLHYASQGYEIRVDRLRLILHGLPALAIVVLPAGQFTSWFGAHSIWAQLDLPTAKVMAAFWLAATLWASWEVRG</sequence>
<accession>A0A2T2WD29</accession>
<keyword evidence="1" id="KW-0812">Transmembrane</keyword>
<feature type="transmembrane region" description="Helical" evidence="1">
    <location>
        <begin position="108"/>
        <end position="126"/>
    </location>
</feature>
<gene>
    <name evidence="2" type="ORF">C7B45_16315</name>
</gene>
<dbReference type="Proteomes" id="UP000241848">
    <property type="component" value="Unassembled WGS sequence"/>
</dbReference>
<name>A0A2T2WD29_9FIRM</name>
<feature type="transmembrane region" description="Helical" evidence="1">
    <location>
        <begin position="79"/>
        <end position="102"/>
    </location>
</feature>
<feature type="transmembrane region" description="Helical" evidence="1">
    <location>
        <begin position="38"/>
        <end position="58"/>
    </location>
</feature>